<keyword evidence="2" id="KW-1185">Reference proteome</keyword>
<organism evidence="1 2">
    <name type="scientific">Tardibacter chloracetimidivorans</name>
    <dbReference type="NCBI Taxonomy" id="1921510"/>
    <lineage>
        <taxon>Bacteria</taxon>
        <taxon>Pseudomonadati</taxon>
        <taxon>Pseudomonadota</taxon>
        <taxon>Alphaproteobacteria</taxon>
        <taxon>Sphingomonadales</taxon>
        <taxon>Sphingomonadaceae</taxon>
        <taxon>Tardibacter</taxon>
    </lineage>
</organism>
<proteinExistence type="predicted"/>
<dbReference type="EMBL" id="CP018221">
    <property type="protein sequence ID" value="API58290.1"/>
    <property type="molecule type" value="Genomic_DNA"/>
</dbReference>
<name>A0A1L3ZRR3_9SPHN</name>
<dbReference type="Proteomes" id="UP000182063">
    <property type="component" value="Chromosome"/>
</dbReference>
<evidence type="ECO:0000313" key="2">
    <source>
        <dbReference type="Proteomes" id="UP000182063"/>
    </source>
</evidence>
<accession>A0A1L3ZRR3</accession>
<evidence type="ECO:0000313" key="1">
    <source>
        <dbReference type="EMBL" id="API58290.1"/>
    </source>
</evidence>
<dbReference type="KEGG" id="sphj:BSL82_02360"/>
<dbReference type="InterPro" id="IPR036388">
    <property type="entry name" value="WH-like_DNA-bd_sf"/>
</dbReference>
<gene>
    <name evidence="1" type="ORF">BSL82_02360</name>
</gene>
<sequence length="208" mass="23249">MLCEVPDFSGLLLLFFGFRFTAMNCSLSEFVAMPGVPSEPTLRKLIDENPDFPVVSRGKNGQAYEIDAEAGLKWLKARREAEEQARRERQDRLNQLSLNLLGSDAAARPGNSGLSPREISEALQAEVDAIKLAQLRGELVRKVEVEAALSQFMVALRQQLRTMPQRLGKRVEVRREILIALDALIDGDLHLIADRLKRMGAQVPAEEK</sequence>
<reference evidence="2" key="1">
    <citation type="submission" date="2016-11" db="EMBL/GenBank/DDBJ databases">
        <title>Complete Genome Sequence of alachlor-degrading Sphingomonas sp. strain JJ-A5.</title>
        <authorList>
            <person name="Lee H."/>
            <person name="Ka J.-O."/>
        </authorList>
    </citation>
    <scope>NUCLEOTIDE SEQUENCE [LARGE SCALE GENOMIC DNA]</scope>
    <source>
        <strain evidence="2">JJ-A5</strain>
    </source>
</reference>
<dbReference type="Gene3D" id="1.10.10.10">
    <property type="entry name" value="Winged helix-like DNA-binding domain superfamily/Winged helix DNA-binding domain"/>
    <property type="match status" value="1"/>
</dbReference>
<evidence type="ECO:0008006" key="3">
    <source>
        <dbReference type="Google" id="ProtNLM"/>
    </source>
</evidence>
<dbReference type="STRING" id="1921510.BSL82_02360"/>
<protein>
    <recommendedName>
        <fullName evidence="3">Terminase small subunit</fullName>
    </recommendedName>
</protein>
<dbReference type="AlphaFoldDB" id="A0A1L3ZRR3"/>